<organism evidence="2 3">
    <name type="scientific">Pomacea canaliculata</name>
    <name type="common">Golden apple snail</name>
    <dbReference type="NCBI Taxonomy" id="400727"/>
    <lineage>
        <taxon>Eukaryota</taxon>
        <taxon>Metazoa</taxon>
        <taxon>Spiralia</taxon>
        <taxon>Lophotrochozoa</taxon>
        <taxon>Mollusca</taxon>
        <taxon>Gastropoda</taxon>
        <taxon>Caenogastropoda</taxon>
        <taxon>Architaenioglossa</taxon>
        <taxon>Ampullarioidea</taxon>
        <taxon>Ampullariidae</taxon>
        <taxon>Pomacea</taxon>
    </lineage>
</organism>
<dbReference type="InterPro" id="IPR027417">
    <property type="entry name" value="P-loop_NTPase"/>
</dbReference>
<proteinExistence type="predicted"/>
<dbReference type="AlphaFoldDB" id="A0A2T7NKU5"/>
<dbReference type="SUPFAM" id="SSF52540">
    <property type="entry name" value="P-loop containing nucleoside triphosphate hydrolases"/>
    <property type="match status" value="1"/>
</dbReference>
<evidence type="ECO:0000313" key="2">
    <source>
        <dbReference type="EMBL" id="PVD21790.1"/>
    </source>
</evidence>
<gene>
    <name evidence="2" type="ORF">C0Q70_17591</name>
</gene>
<evidence type="ECO:0000313" key="3">
    <source>
        <dbReference type="Proteomes" id="UP000245119"/>
    </source>
</evidence>
<protein>
    <recommendedName>
        <fullName evidence="4">Ig-like domain-containing protein</fullName>
    </recommendedName>
</protein>
<dbReference type="Proteomes" id="UP000245119">
    <property type="component" value="Linkage Group LG11"/>
</dbReference>
<name>A0A2T7NKU5_POMCA</name>
<keyword evidence="1" id="KW-0472">Membrane</keyword>
<dbReference type="OrthoDB" id="6370831at2759"/>
<feature type="transmembrane region" description="Helical" evidence="1">
    <location>
        <begin position="203"/>
        <end position="228"/>
    </location>
</feature>
<keyword evidence="3" id="KW-1185">Reference proteome</keyword>
<dbReference type="EMBL" id="PZQS01000011">
    <property type="protein sequence ID" value="PVD21790.1"/>
    <property type="molecule type" value="Genomic_DNA"/>
</dbReference>
<accession>A0A2T7NKU5</accession>
<reference evidence="2 3" key="1">
    <citation type="submission" date="2018-04" db="EMBL/GenBank/DDBJ databases">
        <title>The genome of golden apple snail Pomacea canaliculata provides insight into stress tolerance and invasive adaptation.</title>
        <authorList>
            <person name="Liu C."/>
            <person name="Liu B."/>
            <person name="Ren Y."/>
            <person name="Zhang Y."/>
            <person name="Wang H."/>
            <person name="Li S."/>
            <person name="Jiang F."/>
            <person name="Yin L."/>
            <person name="Zhang G."/>
            <person name="Qian W."/>
            <person name="Fan W."/>
        </authorList>
    </citation>
    <scope>NUCLEOTIDE SEQUENCE [LARGE SCALE GENOMIC DNA]</scope>
    <source>
        <strain evidence="2">SZHN2017</strain>
        <tissue evidence="2">Muscle</tissue>
    </source>
</reference>
<comment type="caution">
    <text evidence="2">The sequence shown here is derived from an EMBL/GenBank/DDBJ whole genome shotgun (WGS) entry which is preliminary data.</text>
</comment>
<evidence type="ECO:0008006" key="4">
    <source>
        <dbReference type="Google" id="ProtNLM"/>
    </source>
</evidence>
<sequence>MDAQVLGNRTLTKCSGVFFAAETKITCSIPSVPPLRDTVLICHFPEDLSVTKKDFTVYHYVQHDIPESVLDCWWIKGVLDCYTKPGFKFDRRVSQTLNTTIHNVTMANTGFYTCQVAGYSPDLLETCEFSLKPDVVDCSWEYGILYCNVEDGYFFDKEVSSYIQVEIPRKDTKGDAYTCWLEGSDADELAMCFLETESEENSVLPMAVGISLGLLLVIASSVIGIFIWRLRRRARKSEISQEDELQEMINKDKHPITQAFQDFQLKKVKDMYPDMLKGLYFVPPVYFNKIQYTTQSVAGQAIHIADSPDPSDVRHDQAMQHVLHCLRHMAQQQNMFVLTQFKYEDYLNNPGPDFAKHGLPTFSSLKKKFRDKDDGCFDILFIHRLHGVVAGVVKSVSDKNNDCEDGGGSVDDHLVTEVSDAIRQLNKAKNVLQHLLSDQEQITVRLILMLPNVAMSTLERALNSHTKVAQELHDCLHLNATDDSTQLCLCADHLSSPSVPWKVNSTVVNHLKQWWEGVTKAHANQPKMTTELFQDIVARFCGPATQSCLNFSVESKYYMLPKTLNQAISLTSHLFEQYILYPGMTDMLEEPRVFLSGPPGTGKTRMLALVGRKWMSEGHVVHLITSVETREATRALEKLLLQTPRSQSQTFPKSGISRLVCEIDDKKKRDESIEKLIGFAKLNPLFALIDELVLERGHTGREPRDCDACGKNVVKFLTQSVQLTDTETEIIEMNTSTGTEQTTFGQCPALQYRDVLILFESNVTQDSPIVKALSNIRIPVQVIDFQKPSSTICMSSVLAARTSSLCTLRRKVVVYVEGAGNRSNISLQRGRQKGLTSCTSQLVFVKYNKN</sequence>
<keyword evidence="1" id="KW-0812">Transmembrane</keyword>
<evidence type="ECO:0000256" key="1">
    <source>
        <dbReference type="SAM" id="Phobius"/>
    </source>
</evidence>
<keyword evidence="1" id="KW-1133">Transmembrane helix</keyword>